<protein>
    <recommendedName>
        <fullName evidence="1">2-oxoglutarate dehydrogenase E1 component N-terminal domain-containing protein</fullName>
    </recommendedName>
</protein>
<evidence type="ECO:0000313" key="2">
    <source>
        <dbReference type="EMBL" id="SVE55419.1"/>
    </source>
</evidence>
<accession>A0A383EFL5</accession>
<feature type="non-terminal residue" evidence="2">
    <location>
        <position position="103"/>
    </location>
</feature>
<dbReference type="InterPro" id="IPR032106">
    <property type="entry name" value="2-oxogl_dehyd_N"/>
</dbReference>
<dbReference type="Pfam" id="PF16078">
    <property type="entry name" value="2-oxogl_dehyd_N"/>
    <property type="match status" value="1"/>
</dbReference>
<gene>
    <name evidence="2" type="ORF">METZ01_LOCUS508273</name>
</gene>
<sequence length="103" mass="12233">MSSSKNLEYKKTSFLNKSNSAFIEQMYLKFINKDSDLPESWRNYFLDIGEEIDLVVKEINGPTWSPQKKKIDLNKIQKNIDNEEQKLSIEKQNNYIDKIEIKK</sequence>
<dbReference type="AlphaFoldDB" id="A0A383EFL5"/>
<dbReference type="EMBL" id="UINC01225380">
    <property type="protein sequence ID" value="SVE55419.1"/>
    <property type="molecule type" value="Genomic_DNA"/>
</dbReference>
<name>A0A383EFL5_9ZZZZ</name>
<evidence type="ECO:0000259" key="1">
    <source>
        <dbReference type="Pfam" id="PF16078"/>
    </source>
</evidence>
<organism evidence="2">
    <name type="scientific">marine metagenome</name>
    <dbReference type="NCBI Taxonomy" id="408172"/>
    <lineage>
        <taxon>unclassified sequences</taxon>
        <taxon>metagenomes</taxon>
        <taxon>ecological metagenomes</taxon>
    </lineage>
</organism>
<feature type="domain" description="2-oxoglutarate dehydrogenase E1 component N-terminal" evidence="1">
    <location>
        <begin position="12"/>
        <end position="49"/>
    </location>
</feature>
<proteinExistence type="predicted"/>
<reference evidence="2" key="1">
    <citation type="submission" date="2018-05" db="EMBL/GenBank/DDBJ databases">
        <authorList>
            <person name="Lanie J.A."/>
            <person name="Ng W.-L."/>
            <person name="Kazmierczak K.M."/>
            <person name="Andrzejewski T.M."/>
            <person name="Davidsen T.M."/>
            <person name="Wayne K.J."/>
            <person name="Tettelin H."/>
            <person name="Glass J.I."/>
            <person name="Rusch D."/>
            <person name="Podicherti R."/>
            <person name="Tsui H.-C.T."/>
            <person name="Winkler M.E."/>
        </authorList>
    </citation>
    <scope>NUCLEOTIDE SEQUENCE</scope>
</reference>